<evidence type="ECO:0000313" key="2">
    <source>
        <dbReference type="Proteomes" id="UP000091918"/>
    </source>
</evidence>
<reference evidence="1 2" key="1">
    <citation type="submission" date="2015-07" db="EMBL/GenBank/DDBJ databases">
        <title>Emmonsia species relationships and genome sequence.</title>
        <authorList>
            <person name="Cuomo C.A."/>
            <person name="Schwartz I.S."/>
            <person name="Kenyon C."/>
            <person name="de Hoog G.S."/>
            <person name="Govender N.P."/>
            <person name="Botha A."/>
            <person name="Moreno L."/>
            <person name="de Vries M."/>
            <person name="Munoz J.F."/>
            <person name="Stielow J.B."/>
        </authorList>
    </citation>
    <scope>NUCLEOTIDE SEQUENCE [LARGE SCALE GENOMIC DNA]</scope>
    <source>
        <strain evidence="1 2">CBS 136260</strain>
    </source>
</reference>
<feature type="non-terminal residue" evidence="1">
    <location>
        <position position="1"/>
    </location>
</feature>
<sequence length="56" mass="6302">QRSSRGVPPETALWRGPSEGEARKVLEKAYYCGLSKTCYEVEMPYLEPDVAEDHTA</sequence>
<proteinExistence type="predicted"/>
<gene>
    <name evidence="1" type="ORF">ACJ72_08776</name>
</gene>
<keyword evidence="2" id="KW-1185">Reference proteome</keyword>
<dbReference type="EMBL" id="LGUA01003977">
    <property type="protein sequence ID" value="OAX76931.1"/>
    <property type="molecule type" value="Genomic_DNA"/>
</dbReference>
<protein>
    <submittedName>
        <fullName evidence="1">Uncharacterized protein</fullName>
    </submittedName>
</protein>
<dbReference type="AlphaFoldDB" id="A0A1B7NJA3"/>
<dbReference type="Proteomes" id="UP000091918">
    <property type="component" value="Unassembled WGS sequence"/>
</dbReference>
<name>A0A1B7NJA3_9EURO</name>
<comment type="caution">
    <text evidence="1">The sequence shown here is derived from an EMBL/GenBank/DDBJ whole genome shotgun (WGS) entry which is preliminary data.</text>
</comment>
<accession>A0A1B7NJA3</accession>
<evidence type="ECO:0000313" key="1">
    <source>
        <dbReference type="EMBL" id="OAX76931.1"/>
    </source>
</evidence>
<organism evidence="1 2">
    <name type="scientific">Emergomyces africanus</name>
    <dbReference type="NCBI Taxonomy" id="1955775"/>
    <lineage>
        <taxon>Eukaryota</taxon>
        <taxon>Fungi</taxon>
        <taxon>Dikarya</taxon>
        <taxon>Ascomycota</taxon>
        <taxon>Pezizomycotina</taxon>
        <taxon>Eurotiomycetes</taxon>
        <taxon>Eurotiomycetidae</taxon>
        <taxon>Onygenales</taxon>
        <taxon>Ajellomycetaceae</taxon>
        <taxon>Emergomyces</taxon>
    </lineage>
</organism>